<feature type="non-terminal residue" evidence="1">
    <location>
        <position position="399"/>
    </location>
</feature>
<dbReference type="EMBL" id="CAJVPW010043596">
    <property type="protein sequence ID" value="CAG8752418.1"/>
    <property type="molecule type" value="Genomic_DNA"/>
</dbReference>
<keyword evidence="2" id="KW-1185">Reference proteome</keyword>
<evidence type="ECO:0000313" key="1">
    <source>
        <dbReference type="EMBL" id="CAG8752418.1"/>
    </source>
</evidence>
<dbReference type="Proteomes" id="UP000789366">
    <property type="component" value="Unassembled WGS sequence"/>
</dbReference>
<organism evidence="1 2">
    <name type="scientific">Cetraspora pellucida</name>
    <dbReference type="NCBI Taxonomy" id="1433469"/>
    <lineage>
        <taxon>Eukaryota</taxon>
        <taxon>Fungi</taxon>
        <taxon>Fungi incertae sedis</taxon>
        <taxon>Mucoromycota</taxon>
        <taxon>Glomeromycotina</taxon>
        <taxon>Glomeromycetes</taxon>
        <taxon>Diversisporales</taxon>
        <taxon>Gigasporaceae</taxon>
        <taxon>Cetraspora</taxon>
    </lineage>
</organism>
<reference evidence="1" key="1">
    <citation type="submission" date="2021-06" db="EMBL/GenBank/DDBJ databases">
        <authorList>
            <person name="Kallberg Y."/>
            <person name="Tangrot J."/>
            <person name="Rosling A."/>
        </authorList>
    </citation>
    <scope>NUCLEOTIDE SEQUENCE</scope>
    <source>
        <strain evidence="1">28 12/20/2015</strain>
    </source>
</reference>
<proteinExistence type="predicted"/>
<evidence type="ECO:0000313" key="2">
    <source>
        <dbReference type="Proteomes" id="UP000789366"/>
    </source>
</evidence>
<comment type="caution">
    <text evidence="1">The sequence shown here is derived from an EMBL/GenBank/DDBJ whole genome shotgun (WGS) entry which is preliminary data.</text>
</comment>
<protein>
    <submittedName>
        <fullName evidence="1">3852_t:CDS:1</fullName>
    </submittedName>
</protein>
<gene>
    <name evidence="1" type="ORF">SPELUC_LOCUS14573</name>
</gene>
<accession>A0ACA9QH27</accession>
<sequence length="399" mass="45871">MNDIRDDKLVITGFSSSISLDHDSEIESTTKITDENVAYVDPKWFDTAINHKHDKSSDIYSLGVILWEISSSQIPFNNRFEKNIEHLQSALLNGMRETPINLTPLDYKELYCDAWSNDSKKRPLIEEVINLLQDIEFDCVYQDYDYIPEICLGKEDTSISKNEACLMVIKGSPQNKYFFLSPDETFIGRKKNSNHIIIKDQEIAKIHANIKNFHGKVEITNLSSGSGIVINGEKLLFHDSRTLKRDDMIKMGRCTFQYLPAGEYENRIDKLLPIYNSAYLMKCLKNEFLNARGNKQKLSLIFFDLDNFKSINDGNNHEAGDYALKELAELIQNHHVRADDIFARYGGDEFTILLKNTDIKLASEIAEEIRVSVEAHSFTYRELNLISIELKNNMLTKSQ</sequence>
<name>A0ACA9QH27_9GLOM</name>